<name>A0AAV5DAC3_ELECO</name>
<proteinExistence type="predicted"/>
<organism evidence="1 2">
    <name type="scientific">Eleusine coracana subsp. coracana</name>
    <dbReference type="NCBI Taxonomy" id="191504"/>
    <lineage>
        <taxon>Eukaryota</taxon>
        <taxon>Viridiplantae</taxon>
        <taxon>Streptophyta</taxon>
        <taxon>Embryophyta</taxon>
        <taxon>Tracheophyta</taxon>
        <taxon>Spermatophyta</taxon>
        <taxon>Magnoliopsida</taxon>
        <taxon>Liliopsida</taxon>
        <taxon>Poales</taxon>
        <taxon>Poaceae</taxon>
        <taxon>PACMAD clade</taxon>
        <taxon>Chloridoideae</taxon>
        <taxon>Cynodonteae</taxon>
        <taxon>Eleusininae</taxon>
        <taxon>Eleusine</taxon>
    </lineage>
</organism>
<reference evidence="1" key="2">
    <citation type="submission" date="2021-12" db="EMBL/GenBank/DDBJ databases">
        <title>Resequencing data analysis of finger millet.</title>
        <authorList>
            <person name="Hatakeyama M."/>
            <person name="Aluri S."/>
            <person name="Balachadran M.T."/>
            <person name="Sivarajan S.R."/>
            <person name="Poveda L."/>
            <person name="Shimizu-Inatsugi R."/>
            <person name="Schlapbach R."/>
            <person name="Sreeman S.M."/>
            <person name="Shimizu K.K."/>
        </authorList>
    </citation>
    <scope>NUCLEOTIDE SEQUENCE</scope>
</reference>
<dbReference type="AlphaFoldDB" id="A0AAV5DAC3"/>
<keyword evidence="2" id="KW-1185">Reference proteome</keyword>
<protein>
    <submittedName>
        <fullName evidence="1">Uncharacterized protein</fullName>
    </submittedName>
</protein>
<sequence length="59" mass="6856">MRVKQLEKEIHDQVDANLTLINHAISYYFMLLGSCLNVLRNDGPLKSFWDDDDFIPQAC</sequence>
<dbReference type="EMBL" id="BQKI01000014">
    <property type="protein sequence ID" value="GJN07674.1"/>
    <property type="molecule type" value="Genomic_DNA"/>
</dbReference>
<dbReference type="PROSITE" id="PS51257">
    <property type="entry name" value="PROKAR_LIPOPROTEIN"/>
    <property type="match status" value="1"/>
</dbReference>
<accession>A0AAV5DAC3</accession>
<evidence type="ECO:0000313" key="2">
    <source>
        <dbReference type="Proteomes" id="UP001054889"/>
    </source>
</evidence>
<gene>
    <name evidence="1" type="primary">ga25522</name>
    <name evidence="1" type="ORF">PR202_ga25522</name>
</gene>
<comment type="caution">
    <text evidence="1">The sequence shown here is derived from an EMBL/GenBank/DDBJ whole genome shotgun (WGS) entry which is preliminary data.</text>
</comment>
<evidence type="ECO:0000313" key="1">
    <source>
        <dbReference type="EMBL" id="GJN07674.1"/>
    </source>
</evidence>
<reference evidence="1" key="1">
    <citation type="journal article" date="2018" name="DNA Res.">
        <title>Multiple hybrid de novo genome assembly of finger millet, an orphan allotetraploid crop.</title>
        <authorList>
            <person name="Hatakeyama M."/>
            <person name="Aluri S."/>
            <person name="Balachadran M.T."/>
            <person name="Sivarajan S.R."/>
            <person name="Patrignani A."/>
            <person name="Gruter S."/>
            <person name="Poveda L."/>
            <person name="Shimizu-Inatsugi R."/>
            <person name="Baeten J."/>
            <person name="Francoijs K.J."/>
            <person name="Nataraja K.N."/>
            <person name="Reddy Y.A.N."/>
            <person name="Phadnis S."/>
            <person name="Ravikumar R.L."/>
            <person name="Schlapbach R."/>
            <person name="Sreeman S.M."/>
            <person name="Shimizu K.K."/>
        </authorList>
    </citation>
    <scope>NUCLEOTIDE SEQUENCE</scope>
</reference>
<dbReference type="Proteomes" id="UP001054889">
    <property type="component" value="Unassembled WGS sequence"/>
</dbReference>